<accession>A0ABZ1IIA8</accession>
<organism evidence="4 5">
    <name type="scientific">Amycolatopsis rhabdoformis</name>
    <dbReference type="NCBI Taxonomy" id="1448059"/>
    <lineage>
        <taxon>Bacteria</taxon>
        <taxon>Bacillati</taxon>
        <taxon>Actinomycetota</taxon>
        <taxon>Actinomycetes</taxon>
        <taxon>Pseudonocardiales</taxon>
        <taxon>Pseudonocardiaceae</taxon>
        <taxon>Amycolatopsis</taxon>
    </lineage>
</organism>
<dbReference type="SMART" id="SM00903">
    <property type="entry name" value="Flavin_Reduct"/>
    <property type="match status" value="1"/>
</dbReference>
<evidence type="ECO:0000256" key="1">
    <source>
        <dbReference type="ARBA" id="ARBA00008898"/>
    </source>
</evidence>
<gene>
    <name evidence="4" type="ORF">VSH64_19115</name>
</gene>
<name>A0ABZ1IIA8_9PSEU</name>
<dbReference type="Proteomes" id="UP001330812">
    <property type="component" value="Chromosome"/>
</dbReference>
<dbReference type="PANTHER" id="PTHR30466">
    <property type="entry name" value="FLAVIN REDUCTASE"/>
    <property type="match status" value="1"/>
</dbReference>
<dbReference type="EMBL" id="CP142149">
    <property type="protein sequence ID" value="WSE34184.1"/>
    <property type="molecule type" value="Genomic_DNA"/>
</dbReference>
<dbReference type="InterPro" id="IPR050268">
    <property type="entry name" value="NADH-dep_flavin_reductase"/>
</dbReference>
<evidence type="ECO:0000313" key="4">
    <source>
        <dbReference type="EMBL" id="WSE34184.1"/>
    </source>
</evidence>
<feature type="domain" description="Flavin reductase like" evidence="3">
    <location>
        <begin position="13"/>
        <end position="157"/>
    </location>
</feature>
<dbReference type="EC" id="1.-.-.-" evidence="4"/>
<keyword evidence="2 4" id="KW-0560">Oxidoreductase</keyword>
<comment type="similarity">
    <text evidence="1">Belongs to the non-flavoprotein flavin reductase family.</text>
</comment>
<protein>
    <submittedName>
        <fullName evidence="4">Flavin reductase family protein</fullName>
        <ecNumber evidence="4">1.-.-.-</ecNumber>
    </submittedName>
</protein>
<keyword evidence="5" id="KW-1185">Reference proteome</keyword>
<reference evidence="4 5" key="1">
    <citation type="journal article" date="2015" name="Int. J. Syst. Evol. Microbiol.">
        <title>Amycolatopsis rhabdoformis sp. nov., an actinomycete isolated from a tropical forest soil.</title>
        <authorList>
            <person name="Souza W.R."/>
            <person name="Silva R.E."/>
            <person name="Goodfellow M."/>
            <person name="Busarakam K."/>
            <person name="Figueiro F.S."/>
            <person name="Ferreira D."/>
            <person name="Rodrigues-Filho E."/>
            <person name="Moraes L.A.B."/>
            <person name="Zucchi T.D."/>
        </authorList>
    </citation>
    <scope>NUCLEOTIDE SEQUENCE [LARGE SCALE GENOMIC DNA]</scope>
    <source>
        <strain evidence="4 5">NCIMB 14900</strain>
    </source>
</reference>
<sequence length="163" mass="17269">MSEGLQEQFREVMARVATPVSVVTGLADDETPYGSTVSAFASLSMEPPMVLVSLVKSSRLLAVVRQSGRFGLNILGSAHSQLARTFATALAPEEKFTGVDWAVEAGVPRLTGALSWLGCTVEQEVEGGDHLVLFGSVSSLSSCAGEPLTYHRRAFGTHTKLEG</sequence>
<proteinExistence type="inferred from homology"/>
<dbReference type="GO" id="GO:0016491">
    <property type="term" value="F:oxidoreductase activity"/>
    <property type="evidence" value="ECO:0007669"/>
    <property type="project" value="UniProtKB-KW"/>
</dbReference>
<dbReference type="RefSeq" id="WP_326836981.1">
    <property type="nucleotide sequence ID" value="NZ_CP142149.1"/>
</dbReference>
<dbReference type="Gene3D" id="2.30.110.10">
    <property type="entry name" value="Electron Transport, Fmn-binding Protein, Chain A"/>
    <property type="match status" value="1"/>
</dbReference>
<dbReference type="InterPro" id="IPR002563">
    <property type="entry name" value="Flavin_Rdtase-like_dom"/>
</dbReference>
<dbReference type="Pfam" id="PF01613">
    <property type="entry name" value="Flavin_Reduct"/>
    <property type="match status" value="1"/>
</dbReference>
<dbReference type="PANTHER" id="PTHR30466:SF11">
    <property type="entry name" value="FLAVIN-DEPENDENT MONOOXYGENASE, REDUCTASE SUBUNIT HSAB"/>
    <property type="match status" value="1"/>
</dbReference>
<dbReference type="InterPro" id="IPR012349">
    <property type="entry name" value="Split_barrel_FMN-bd"/>
</dbReference>
<evidence type="ECO:0000256" key="2">
    <source>
        <dbReference type="ARBA" id="ARBA00023002"/>
    </source>
</evidence>
<evidence type="ECO:0000313" key="5">
    <source>
        <dbReference type="Proteomes" id="UP001330812"/>
    </source>
</evidence>
<evidence type="ECO:0000259" key="3">
    <source>
        <dbReference type="SMART" id="SM00903"/>
    </source>
</evidence>
<dbReference type="SUPFAM" id="SSF50475">
    <property type="entry name" value="FMN-binding split barrel"/>
    <property type="match status" value="1"/>
</dbReference>